<dbReference type="Gene3D" id="1.10.3720.10">
    <property type="entry name" value="MetI-like"/>
    <property type="match status" value="1"/>
</dbReference>
<evidence type="ECO:0000256" key="6">
    <source>
        <dbReference type="ARBA" id="ARBA00023136"/>
    </source>
</evidence>
<dbReference type="CDD" id="cd06261">
    <property type="entry name" value="TM_PBP2"/>
    <property type="match status" value="1"/>
</dbReference>
<feature type="transmembrane region" description="Helical" evidence="7">
    <location>
        <begin position="268"/>
        <end position="287"/>
    </location>
</feature>
<evidence type="ECO:0000256" key="8">
    <source>
        <dbReference type="SAM" id="MobiDB-lite"/>
    </source>
</evidence>
<evidence type="ECO:0000313" key="11">
    <source>
        <dbReference type="Proteomes" id="UP001017257"/>
    </source>
</evidence>
<keyword evidence="11" id="KW-1185">Reference proteome</keyword>
<keyword evidence="5 7" id="KW-1133">Transmembrane helix</keyword>
<dbReference type="RefSeq" id="WP_173946311.1">
    <property type="nucleotide sequence ID" value="NZ_CP102845.1"/>
</dbReference>
<dbReference type="InterPro" id="IPR000515">
    <property type="entry name" value="MetI-like"/>
</dbReference>
<feature type="compositionally biased region" description="Low complexity" evidence="8">
    <location>
        <begin position="13"/>
        <end position="23"/>
    </location>
</feature>
<gene>
    <name evidence="10" type="ORF">HPT29_010825</name>
</gene>
<feature type="region of interest" description="Disordered" evidence="8">
    <location>
        <begin position="1"/>
        <end position="30"/>
    </location>
</feature>
<evidence type="ECO:0000256" key="7">
    <source>
        <dbReference type="RuleBase" id="RU363032"/>
    </source>
</evidence>
<dbReference type="SUPFAM" id="SSF161098">
    <property type="entry name" value="MetI-like"/>
    <property type="match status" value="1"/>
</dbReference>
<dbReference type="Pfam" id="PF00528">
    <property type="entry name" value="BPD_transp_1"/>
    <property type="match status" value="1"/>
</dbReference>
<comment type="subcellular location">
    <subcellularLocation>
        <location evidence="1 7">Cell membrane</location>
        <topology evidence="1 7">Multi-pass membrane protein</topology>
    </subcellularLocation>
</comment>
<evidence type="ECO:0000256" key="5">
    <source>
        <dbReference type="ARBA" id="ARBA00022989"/>
    </source>
</evidence>
<feature type="transmembrane region" description="Helical" evidence="7">
    <location>
        <begin position="136"/>
        <end position="160"/>
    </location>
</feature>
<keyword evidence="3" id="KW-1003">Cell membrane</keyword>
<evidence type="ECO:0000256" key="1">
    <source>
        <dbReference type="ARBA" id="ARBA00004651"/>
    </source>
</evidence>
<evidence type="ECO:0000313" key="10">
    <source>
        <dbReference type="EMBL" id="UVF21570.1"/>
    </source>
</evidence>
<keyword evidence="2 7" id="KW-0813">Transport</keyword>
<dbReference type="PROSITE" id="PS50928">
    <property type="entry name" value="ABC_TM1"/>
    <property type="match status" value="1"/>
</dbReference>
<dbReference type="PANTHER" id="PTHR32243:SF18">
    <property type="entry name" value="INNER MEMBRANE ABC TRANSPORTER PERMEASE PROTEIN YCJP"/>
    <property type="match status" value="1"/>
</dbReference>
<evidence type="ECO:0000256" key="3">
    <source>
        <dbReference type="ARBA" id="ARBA00022475"/>
    </source>
</evidence>
<accession>A0ABY5RWD7</accession>
<evidence type="ECO:0000256" key="4">
    <source>
        <dbReference type="ARBA" id="ARBA00022692"/>
    </source>
</evidence>
<feature type="transmembrane region" description="Helical" evidence="7">
    <location>
        <begin position="34"/>
        <end position="56"/>
    </location>
</feature>
<feature type="domain" description="ABC transmembrane type-1" evidence="9">
    <location>
        <begin position="98"/>
        <end position="289"/>
    </location>
</feature>
<feature type="transmembrane region" description="Helical" evidence="7">
    <location>
        <begin position="210"/>
        <end position="232"/>
    </location>
</feature>
<comment type="similarity">
    <text evidence="7">Belongs to the binding-protein-dependent transport system permease family.</text>
</comment>
<feature type="transmembrane region" description="Helical" evidence="7">
    <location>
        <begin position="166"/>
        <end position="189"/>
    </location>
</feature>
<evidence type="ECO:0000256" key="2">
    <source>
        <dbReference type="ARBA" id="ARBA00022448"/>
    </source>
</evidence>
<dbReference type="InterPro" id="IPR035906">
    <property type="entry name" value="MetI-like_sf"/>
</dbReference>
<reference evidence="10" key="1">
    <citation type="submission" date="2022-08" db="EMBL/GenBank/DDBJ databases">
        <title>Microvirga terrae sp. nov., isolated from soil.</title>
        <authorList>
            <person name="Kim K.H."/>
            <person name="Seo Y.L."/>
            <person name="Kim J.M."/>
            <person name="Lee J.K."/>
            <person name="Han D.M."/>
            <person name="Jeon C.O."/>
        </authorList>
    </citation>
    <scope>NUCLEOTIDE SEQUENCE</scope>
    <source>
        <strain evidence="10">R24</strain>
    </source>
</reference>
<evidence type="ECO:0000259" key="9">
    <source>
        <dbReference type="PROSITE" id="PS50928"/>
    </source>
</evidence>
<name>A0ABY5RWD7_9HYPH</name>
<dbReference type="Proteomes" id="UP001017257">
    <property type="component" value="Chromosome"/>
</dbReference>
<dbReference type="InterPro" id="IPR050901">
    <property type="entry name" value="BP-dep_ABC_trans_perm"/>
</dbReference>
<sequence length="304" mass="33001">MTTNAHVLPPKQAAAAENTSASAKPTSPSDRTGLGTPFIVIGCILLVAICLFPFWWMSLSSIKTLRELYTIPPIWWPAAPTWGNYHKVLFESNIPRYFLNSVIISVGATGLALCLAVFASYGFARFDFKGKPLFQAFVLVGQLLPTAAIIVPLFVTLRVLGLVNTYWGLILVYMIITLPLSVWMLTSYFKAIPVELDEAAIIDGASRVGVLFRITLPLSTPGIVAVVVYSFVTTWNEFIFALCFASDSSVKTLPIGLAEFSTEFNTDWGAVMAASVIMTLPIALLFLSMQRLFVGGLTAGATKG</sequence>
<keyword evidence="6 7" id="KW-0472">Membrane</keyword>
<dbReference type="EMBL" id="CP102845">
    <property type="protein sequence ID" value="UVF21570.1"/>
    <property type="molecule type" value="Genomic_DNA"/>
</dbReference>
<feature type="transmembrane region" description="Helical" evidence="7">
    <location>
        <begin position="97"/>
        <end position="124"/>
    </location>
</feature>
<keyword evidence="4 7" id="KW-0812">Transmembrane</keyword>
<proteinExistence type="inferred from homology"/>
<organism evidence="10 11">
    <name type="scientific">Microvirga terrae</name>
    <dbReference type="NCBI Taxonomy" id="2740529"/>
    <lineage>
        <taxon>Bacteria</taxon>
        <taxon>Pseudomonadati</taxon>
        <taxon>Pseudomonadota</taxon>
        <taxon>Alphaproteobacteria</taxon>
        <taxon>Hyphomicrobiales</taxon>
        <taxon>Methylobacteriaceae</taxon>
        <taxon>Microvirga</taxon>
    </lineage>
</organism>
<dbReference type="PANTHER" id="PTHR32243">
    <property type="entry name" value="MALTOSE TRANSPORT SYSTEM PERMEASE-RELATED"/>
    <property type="match status" value="1"/>
</dbReference>
<protein>
    <submittedName>
        <fullName evidence="10">Carbohydrate ABC transporter permease</fullName>
    </submittedName>
</protein>